<accession>F7XLX5</accession>
<dbReference type="Pfam" id="PF04307">
    <property type="entry name" value="YdjM"/>
    <property type="match status" value="1"/>
</dbReference>
<proteinExistence type="predicted"/>
<keyword evidence="1" id="KW-0812">Transmembrane</keyword>
<reference evidence="2 3" key="1">
    <citation type="submission" date="2010-07" db="EMBL/GenBank/DDBJ databases">
        <title>The complete genome of Methanosalsum zhilinae DSM 4017.</title>
        <authorList>
            <consortium name="US DOE Joint Genome Institute (JGI-PGF)"/>
            <person name="Lucas S."/>
            <person name="Copeland A."/>
            <person name="Lapidus A."/>
            <person name="Glavina del Rio T."/>
            <person name="Dalin E."/>
            <person name="Tice H."/>
            <person name="Bruce D."/>
            <person name="Goodwin L."/>
            <person name="Pitluck S."/>
            <person name="Kyrpides N."/>
            <person name="Mavromatis K."/>
            <person name="Ovchinnikova G."/>
            <person name="Daligault H."/>
            <person name="Detter J.C."/>
            <person name="Han C."/>
            <person name="Tapia R."/>
            <person name="Larimer F."/>
            <person name="Land M."/>
            <person name="Hauser L."/>
            <person name="Markowitz V."/>
            <person name="Cheng J.-F."/>
            <person name="Hugenholtz P."/>
            <person name="Woyke T."/>
            <person name="Wu D."/>
            <person name="Spring S."/>
            <person name="Schueler E."/>
            <person name="Brambilla E."/>
            <person name="Klenk H.-P."/>
            <person name="Eisen J.A."/>
        </authorList>
    </citation>
    <scope>NUCLEOTIDE SEQUENCE [LARGE SCALE GENOMIC DNA]</scope>
    <source>
        <strain evidence="3">DSM 4017 / NBRC 107636 / OCM 62 / WeN5</strain>
    </source>
</reference>
<feature type="transmembrane region" description="Helical" evidence="1">
    <location>
        <begin position="29"/>
        <end position="46"/>
    </location>
</feature>
<dbReference type="OrthoDB" id="137427at2157"/>
<evidence type="ECO:0000313" key="3">
    <source>
        <dbReference type="Proteomes" id="UP000006622"/>
    </source>
</evidence>
<feature type="transmembrane region" description="Helical" evidence="1">
    <location>
        <begin position="106"/>
        <end position="126"/>
    </location>
</feature>
<gene>
    <name evidence="2" type="ordered locus">Mzhil_1046</name>
</gene>
<feature type="transmembrane region" description="Helical" evidence="1">
    <location>
        <begin position="190"/>
        <end position="212"/>
    </location>
</feature>
<dbReference type="GO" id="GO:0016787">
    <property type="term" value="F:hydrolase activity"/>
    <property type="evidence" value="ECO:0007669"/>
    <property type="project" value="UniProtKB-KW"/>
</dbReference>
<name>F7XLX5_METZD</name>
<organism evidence="2 3">
    <name type="scientific">Methanosalsum zhilinae (strain DSM 4017 / NBRC 107636 / OCM 62 / WeN5)</name>
    <name type="common">Methanohalophilus zhilinae</name>
    <dbReference type="NCBI Taxonomy" id="679901"/>
    <lineage>
        <taxon>Archaea</taxon>
        <taxon>Methanobacteriati</taxon>
        <taxon>Methanobacteriota</taxon>
        <taxon>Stenosarchaea group</taxon>
        <taxon>Methanomicrobia</taxon>
        <taxon>Methanosarcinales</taxon>
        <taxon>Methanosarcinaceae</taxon>
        <taxon>Methanosalsum</taxon>
    </lineage>
</organism>
<dbReference type="GeneID" id="10822673"/>
<keyword evidence="1" id="KW-1133">Transmembrane helix</keyword>
<sequence length="264" mass="30539">MLGKEHVSISVATIIPFIIPLIFSGNVEYPIYYITLLIAVTIGSLTPDADCGGKPKLYYDFKLIYDIMLPLQKAVIFAFRSLSLKYDLNLEHEVNNRHRGIMHAPIGIFLSSLILTLISALFGFFIFQGINLIMVLLIFIGLLFGQFLHLLEDSCTVTGINWKFPFGTKLLNGKIYTFSKIKGKKDIRPMVYQQVLWINTILLVFGFSFDVIDFNQWTLYPFIFLFVGLVWIFIIIASRTDYDFWYQDRNKINNFRKATRNLTK</sequence>
<dbReference type="HOGENOM" id="CLU_087824_0_0_2"/>
<dbReference type="AlphaFoldDB" id="F7XLX5"/>
<dbReference type="RefSeq" id="WP_013898341.1">
    <property type="nucleotide sequence ID" value="NC_015676.1"/>
</dbReference>
<keyword evidence="1" id="KW-0472">Membrane</keyword>
<feature type="transmembrane region" description="Helical" evidence="1">
    <location>
        <begin position="7"/>
        <end position="23"/>
    </location>
</feature>
<keyword evidence="2" id="KW-0378">Hydrolase</keyword>
<dbReference type="InterPro" id="IPR007404">
    <property type="entry name" value="YdjM-like"/>
</dbReference>
<dbReference type="EMBL" id="CP002101">
    <property type="protein sequence ID" value="AEH60903.1"/>
    <property type="molecule type" value="Genomic_DNA"/>
</dbReference>
<evidence type="ECO:0000256" key="1">
    <source>
        <dbReference type="SAM" id="Phobius"/>
    </source>
</evidence>
<feature type="transmembrane region" description="Helical" evidence="1">
    <location>
        <begin position="218"/>
        <end position="237"/>
    </location>
</feature>
<dbReference type="KEGG" id="mzh:Mzhil_1046"/>
<dbReference type="Proteomes" id="UP000006622">
    <property type="component" value="Chromosome"/>
</dbReference>
<feature type="transmembrane region" description="Helical" evidence="1">
    <location>
        <begin position="132"/>
        <end position="151"/>
    </location>
</feature>
<protein>
    <submittedName>
        <fullName evidence="2">Membrane-bound metal-dependent hydrolase</fullName>
    </submittedName>
</protein>
<keyword evidence="3" id="KW-1185">Reference proteome</keyword>
<evidence type="ECO:0000313" key="2">
    <source>
        <dbReference type="EMBL" id="AEH60903.1"/>
    </source>
</evidence>